<dbReference type="AlphaFoldDB" id="A0A0A9DNS6"/>
<organism evidence="1">
    <name type="scientific">Arundo donax</name>
    <name type="common">Giant reed</name>
    <name type="synonym">Donax arundinaceus</name>
    <dbReference type="NCBI Taxonomy" id="35708"/>
    <lineage>
        <taxon>Eukaryota</taxon>
        <taxon>Viridiplantae</taxon>
        <taxon>Streptophyta</taxon>
        <taxon>Embryophyta</taxon>
        <taxon>Tracheophyta</taxon>
        <taxon>Spermatophyta</taxon>
        <taxon>Magnoliopsida</taxon>
        <taxon>Liliopsida</taxon>
        <taxon>Poales</taxon>
        <taxon>Poaceae</taxon>
        <taxon>PACMAD clade</taxon>
        <taxon>Arundinoideae</taxon>
        <taxon>Arundineae</taxon>
        <taxon>Arundo</taxon>
    </lineage>
</organism>
<dbReference type="EMBL" id="GBRH01209552">
    <property type="protein sequence ID" value="JAD88343.1"/>
    <property type="molecule type" value="Transcribed_RNA"/>
</dbReference>
<protein>
    <submittedName>
        <fullName evidence="1">Uncharacterized protein</fullName>
    </submittedName>
</protein>
<proteinExistence type="predicted"/>
<accession>A0A0A9DNS6</accession>
<reference evidence="1" key="2">
    <citation type="journal article" date="2015" name="Data Brief">
        <title>Shoot transcriptome of the giant reed, Arundo donax.</title>
        <authorList>
            <person name="Barrero R.A."/>
            <person name="Guerrero F.D."/>
            <person name="Moolhuijzen P."/>
            <person name="Goolsby J.A."/>
            <person name="Tidwell J."/>
            <person name="Bellgard S.E."/>
            <person name="Bellgard M.I."/>
        </authorList>
    </citation>
    <scope>NUCLEOTIDE SEQUENCE</scope>
    <source>
        <tissue evidence="1">Shoot tissue taken approximately 20 cm above the soil surface</tissue>
    </source>
</reference>
<name>A0A0A9DNS6_ARUDO</name>
<sequence length="36" mass="4157">MFCGGLLFTLSLDILFWFPQSLLGYRFGARRCQTVV</sequence>
<evidence type="ECO:0000313" key="1">
    <source>
        <dbReference type="EMBL" id="JAD88343.1"/>
    </source>
</evidence>
<reference evidence="1" key="1">
    <citation type="submission" date="2014-09" db="EMBL/GenBank/DDBJ databases">
        <authorList>
            <person name="Magalhaes I.L.F."/>
            <person name="Oliveira U."/>
            <person name="Santos F.R."/>
            <person name="Vidigal T.H.D.A."/>
            <person name="Brescovit A.D."/>
            <person name="Santos A.J."/>
        </authorList>
    </citation>
    <scope>NUCLEOTIDE SEQUENCE</scope>
    <source>
        <tissue evidence="1">Shoot tissue taken approximately 20 cm above the soil surface</tissue>
    </source>
</reference>